<dbReference type="AlphaFoldDB" id="A0A133UL27"/>
<dbReference type="Gene3D" id="3.20.110.20">
    <property type="match status" value="1"/>
</dbReference>
<dbReference type="Pfam" id="PF03065">
    <property type="entry name" value="Glyco_hydro_57"/>
    <property type="match status" value="1"/>
</dbReference>
<dbReference type="Proteomes" id="UP000070284">
    <property type="component" value="Unassembled WGS sequence"/>
</dbReference>
<accession>A0A133UL27</accession>
<evidence type="ECO:0000313" key="4">
    <source>
        <dbReference type="EMBL" id="KXA94932.1"/>
    </source>
</evidence>
<dbReference type="PATRIC" id="fig|1698264.3.peg.1196"/>
<evidence type="ECO:0000256" key="2">
    <source>
        <dbReference type="ARBA" id="ARBA00023277"/>
    </source>
</evidence>
<dbReference type="PANTHER" id="PTHR36306">
    <property type="entry name" value="ALPHA-AMYLASE-RELATED-RELATED"/>
    <property type="match status" value="1"/>
</dbReference>
<dbReference type="GO" id="GO:0003824">
    <property type="term" value="F:catalytic activity"/>
    <property type="evidence" value="ECO:0007669"/>
    <property type="project" value="InterPro"/>
</dbReference>
<comment type="caution">
    <text evidence="4">The sequence shown here is derived from an EMBL/GenBank/DDBJ whole genome shotgun (WGS) entry which is preliminary data.</text>
</comment>
<protein>
    <recommendedName>
        <fullName evidence="3">Glycoside hydrolase family 57 N-terminal domain-containing protein</fullName>
    </recommendedName>
</protein>
<evidence type="ECO:0000256" key="1">
    <source>
        <dbReference type="ARBA" id="ARBA00006821"/>
    </source>
</evidence>
<name>A0A133UL27_9EURY</name>
<evidence type="ECO:0000313" key="5">
    <source>
        <dbReference type="Proteomes" id="UP000070284"/>
    </source>
</evidence>
<keyword evidence="2" id="KW-0119">Carbohydrate metabolism</keyword>
<organism evidence="4 5">
    <name type="scientific">candidate division MSBL1 archaeon SCGC-AAA259E19</name>
    <dbReference type="NCBI Taxonomy" id="1698264"/>
    <lineage>
        <taxon>Archaea</taxon>
        <taxon>Methanobacteriati</taxon>
        <taxon>Methanobacteriota</taxon>
        <taxon>candidate division MSBL1</taxon>
    </lineage>
</organism>
<evidence type="ECO:0000259" key="3">
    <source>
        <dbReference type="Pfam" id="PF03065"/>
    </source>
</evidence>
<dbReference type="EMBL" id="LHXO01000032">
    <property type="protein sequence ID" value="KXA94932.1"/>
    <property type="molecule type" value="Genomic_DNA"/>
</dbReference>
<keyword evidence="5" id="KW-1185">Reference proteome</keyword>
<dbReference type="InterPro" id="IPR011330">
    <property type="entry name" value="Glyco_hydro/deAcase_b/a-brl"/>
</dbReference>
<proteinExistence type="inferred from homology"/>
<dbReference type="CDD" id="cd10795">
    <property type="entry name" value="GH57N_MJA1_like"/>
    <property type="match status" value="1"/>
</dbReference>
<dbReference type="GO" id="GO:0005975">
    <property type="term" value="P:carbohydrate metabolic process"/>
    <property type="evidence" value="ECO:0007669"/>
    <property type="project" value="InterPro"/>
</dbReference>
<dbReference type="InterPro" id="IPR004300">
    <property type="entry name" value="Glyco_hydro_57_N"/>
</dbReference>
<dbReference type="InterPro" id="IPR052046">
    <property type="entry name" value="GH57_Enzymes"/>
</dbReference>
<comment type="similarity">
    <text evidence="1">Belongs to the glycosyl hydrolase 57 family.</text>
</comment>
<feature type="domain" description="Glycoside hydrolase family 57 N-terminal" evidence="3">
    <location>
        <begin position="6"/>
        <end position="298"/>
    </location>
</feature>
<dbReference type="SUPFAM" id="SSF88713">
    <property type="entry name" value="Glycoside hydrolase/deacetylase"/>
    <property type="match status" value="1"/>
</dbReference>
<dbReference type="PANTHER" id="PTHR36306:SF1">
    <property type="entry name" value="ALPHA-AMYLASE-RELATED"/>
    <property type="match status" value="1"/>
</dbReference>
<reference evidence="4 5" key="1">
    <citation type="journal article" date="2016" name="Sci. Rep.">
        <title>Metabolic traits of an uncultured archaeal lineage -MSBL1- from brine pools of the Red Sea.</title>
        <authorList>
            <person name="Mwirichia R."/>
            <person name="Alam I."/>
            <person name="Rashid M."/>
            <person name="Vinu M."/>
            <person name="Ba-Alawi W."/>
            <person name="Anthony Kamau A."/>
            <person name="Kamanda Ngugi D."/>
            <person name="Goker M."/>
            <person name="Klenk H.P."/>
            <person name="Bajic V."/>
            <person name="Stingl U."/>
        </authorList>
    </citation>
    <scope>NUCLEOTIDE SEQUENCE [LARGE SCALE GENOMIC DNA]</scope>
    <source>
        <strain evidence="4">SCGC-AAA259E19</strain>
    </source>
</reference>
<sequence length="408" mass="48212">MTDICLGFEVHQPLRINPKFEKKWARGKDIQELYDIYFDNVWNREILERVAEKCYLPANRIILENIDRFSGQNREFKVTYSISGVLAHQCKKWASEVLDSFRKLAQTDCVEFLDQTYYHSLASLFSSEKGEFREQVQEHRALMKDLFDYEPEIFENTEFIYNSSITKSLENMGYEGVLTEGADRVLGWRSPNYLYEANDSDLKVLTRNYMLSDDIAFRFSNHDWEEWPLTADKYASWLSEVEGQCINIFVDYETFGEHQYPETGILDFLRSLPEEILNYPDLDFLTPSEAIEKHESVGKLNVGDFDTISWADIRRSTDAWLGNPMQEYSFERLKELKSKVRKTNDEDILKLWRFLQISDHLYYMYTEPGAPMEVHGYFSQQPPGKVFQTFNNILNDFEDKVDEKLEEE</sequence>
<gene>
    <name evidence="4" type="ORF">AKJ65_03025</name>
</gene>